<evidence type="ECO:0000256" key="2">
    <source>
        <dbReference type="SAM" id="MobiDB-lite"/>
    </source>
</evidence>
<evidence type="ECO:0000256" key="1">
    <source>
        <dbReference type="SAM" id="Coils"/>
    </source>
</evidence>
<dbReference type="EMBL" id="FN648458">
    <property type="protein sequence ID" value="CBJ31685.1"/>
    <property type="molecule type" value="Genomic_DNA"/>
</dbReference>
<keyword evidence="4" id="KW-1185">Reference proteome</keyword>
<feature type="compositionally biased region" description="Low complexity" evidence="2">
    <location>
        <begin position="11"/>
        <end position="38"/>
    </location>
</feature>
<organism evidence="3 4">
    <name type="scientific">Ectocarpus siliculosus</name>
    <name type="common">Brown alga</name>
    <name type="synonym">Conferva siliculosa</name>
    <dbReference type="NCBI Taxonomy" id="2880"/>
    <lineage>
        <taxon>Eukaryota</taxon>
        <taxon>Sar</taxon>
        <taxon>Stramenopiles</taxon>
        <taxon>Ochrophyta</taxon>
        <taxon>PX clade</taxon>
        <taxon>Phaeophyceae</taxon>
        <taxon>Ectocarpales</taxon>
        <taxon>Ectocarpaceae</taxon>
        <taxon>Ectocarpus</taxon>
    </lineage>
</organism>
<feature type="compositionally biased region" description="Low complexity" evidence="2">
    <location>
        <begin position="84"/>
        <end position="105"/>
    </location>
</feature>
<proteinExistence type="predicted"/>
<protein>
    <submittedName>
        <fullName evidence="3">Uncharacterized protein</fullName>
    </submittedName>
</protein>
<dbReference type="InParanoid" id="D7FUP1"/>
<evidence type="ECO:0000313" key="3">
    <source>
        <dbReference type="EMBL" id="CBJ31685.1"/>
    </source>
</evidence>
<feature type="coiled-coil region" evidence="1">
    <location>
        <begin position="216"/>
        <end position="264"/>
    </location>
</feature>
<accession>D7FUP1</accession>
<feature type="region of interest" description="Disordered" evidence="2">
    <location>
        <begin position="1"/>
        <end position="115"/>
    </location>
</feature>
<dbReference type="EMBL" id="FN649752">
    <property type="protein sequence ID" value="CBJ31685.1"/>
    <property type="molecule type" value="Genomic_DNA"/>
</dbReference>
<dbReference type="OrthoDB" id="42462at2759"/>
<evidence type="ECO:0000313" key="4">
    <source>
        <dbReference type="Proteomes" id="UP000002630"/>
    </source>
</evidence>
<dbReference type="AlphaFoldDB" id="D7FUP1"/>
<reference evidence="3 4" key="1">
    <citation type="journal article" date="2010" name="Nature">
        <title>The Ectocarpus genome and the independent evolution of multicellularity in brown algae.</title>
        <authorList>
            <person name="Cock J.M."/>
            <person name="Sterck L."/>
            <person name="Rouze P."/>
            <person name="Scornet D."/>
            <person name="Allen A.E."/>
            <person name="Amoutzias G."/>
            <person name="Anthouard V."/>
            <person name="Artiguenave F."/>
            <person name="Aury J.M."/>
            <person name="Badger J.H."/>
            <person name="Beszteri B."/>
            <person name="Billiau K."/>
            <person name="Bonnet E."/>
            <person name="Bothwell J.H."/>
            <person name="Bowler C."/>
            <person name="Boyen C."/>
            <person name="Brownlee C."/>
            <person name="Carrano C.J."/>
            <person name="Charrier B."/>
            <person name="Cho G.Y."/>
            <person name="Coelho S.M."/>
            <person name="Collen J."/>
            <person name="Corre E."/>
            <person name="Da Silva C."/>
            <person name="Delage L."/>
            <person name="Delaroque N."/>
            <person name="Dittami S.M."/>
            <person name="Doulbeau S."/>
            <person name="Elias M."/>
            <person name="Farnham G."/>
            <person name="Gachon C.M."/>
            <person name="Gschloessl B."/>
            <person name="Heesch S."/>
            <person name="Jabbari K."/>
            <person name="Jubin C."/>
            <person name="Kawai H."/>
            <person name="Kimura K."/>
            <person name="Kloareg B."/>
            <person name="Kupper F.C."/>
            <person name="Lang D."/>
            <person name="Le Bail A."/>
            <person name="Leblanc C."/>
            <person name="Lerouge P."/>
            <person name="Lohr M."/>
            <person name="Lopez P.J."/>
            <person name="Martens C."/>
            <person name="Maumus F."/>
            <person name="Michel G."/>
            <person name="Miranda-Saavedra D."/>
            <person name="Morales J."/>
            <person name="Moreau H."/>
            <person name="Motomura T."/>
            <person name="Nagasato C."/>
            <person name="Napoli C.A."/>
            <person name="Nelson D.R."/>
            <person name="Nyvall-Collen P."/>
            <person name="Peters A.F."/>
            <person name="Pommier C."/>
            <person name="Potin P."/>
            <person name="Poulain J."/>
            <person name="Quesneville H."/>
            <person name="Read B."/>
            <person name="Rensing S.A."/>
            <person name="Ritter A."/>
            <person name="Rousvoal S."/>
            <person name="Samanta M."/>
            <person name="Samson G."/>
            <person name="Schroeder D.C."/>
            <person name="Segurens B."/>
            <person name="Strittmatter M."/>
            <person name="Tonon T."/>
            <person name="Tregear J.W."/>
            <person name="Valentin K."/>
            <person name="von Dassow P."/>
            <person name="Yamagishi T."/>
            <person name="Van de Peer Y."/>
            <person name="Wincker P."/>
        </authorList>
    </citation>
    <scope>NUCLEOTIDE SEQUENCE [LARGE SCALE GENOMIC DNA]</scope>
    <source>
        <strain evidence="4">Ec32 / CCAP1310/4</strain>
    </source>
</reference>
<keyword evidence="1" id="KW-0175">Coiled coil</keyword>
<dbReference type="Proteomes" id="UP000002630">
    <property type="component" value="Linkage Group LG27"/>
</dbReference>
<gene>
    <name evidence="3" type="ORF">Esi_0274_0014</name>
</gene>
<sequence length="435" mass="45771">MGHGDADWDWADPWGQGASWGAPGWAPGAERTPESQPGGSPPPAPSHTSKEELDGGHPIGSVPDGAGVAGSGWGRHHSGGGERPGVAPTVAAGAALGAGGEATADAAEKGATRNEGGVTELARALAEAATELEEARKVQAELRQPTRRALPASRAPWFVRSVVPGKRTALKEEEEGKAAALAAATAAEEKTEKAEAFALRQAESAKENATAAGQWLVSLGLEREELKGQLAAAQTNSTSLLEELSALKESAVEAELRANSSEAKLRMAMEDIEVLDEGLKLFMDGDGQPRQQSSRAGPLSWRRVSEAYLRPLLPSKLKAPTPEELEALKLNRSLGRALENNTALAEAVSSKDDLVKELNSRIKQFQLHAVRRKKGYRALKLGLAELTNEVQAKETMMTILTVCMLGTSSILEGMDATLDAQAEADFGVSSAGFEV</sequence>
<name>D7FUP1_ECTSI</name>